<dbReference type="EMBL" id="JAEDAH010000059">
    <property type="protein sequence ID" value="MCA6064274.1"/>
    <property type="molecule type" value="Genomic_DNA"/>
</dbReference>
<proteinExistence type="predicted"/>
<accession>A0ABS7ZRJ4</accession>
<dbReference type="RefSeq" id="WP_225675092.1">
    <property type="nucleotide sequence ID" value="NZ_JAEDAH010000059.1"/>
</dbReference>
<gene>
    <name evidence="1" type="ORF">I9W95_11715</name>
</gene>
<sequence length="125" mass="14650">MTEFFPDIEIYLMKPDFQQVQDWLTQEFTQLQTVASRDGFSHWKISCGDEEMDVFLNDKAEKSFASLWFKQNKTSWPTDLDCARAAHKALGIEIRCSDSGWKEEDGENDDGWIKLIRGEEKPVHW</sequence>
<reference evidence="1 2" key="1">
    <citation type="submission" date="2020-12" db="EMBL/GenBank/DDBJ databases">
        <title>Novel Thalassolituus-related marine hydrocarbonoclastic bacteria mediated algae-derived hydrocarbons mineralization in twilight zone of the northern South China Sea.</title>
        <authorList>
            <person name="Dong C."/>
        </authorList>
    </citation>
    <scope>NUCLEOTIDE SEQUENCE [LARGE SCALE GENOMIC DNA]</scope>
    <source>
        <strain evidence="1 2">IMCC1826</strain>
    </source>
</reference>
<evidence type="ECO:0000313" key="2">
    <source>
        <dbReference type="Proteomes" id="UP000714380"/>
    </source>
</evidence>
<protein>
    <submittedName>
        <fullName evidence="1">Uncharacterized protein</fullName>
    </submittedName>
</protein>
<name>A0ABS7ZRJ4_9GAMM</name>
<keyword evidence="2" id="KW-1185">Reference proteome</keyword>
<comment type="caution">
    <text evidence="1">The sequence shown here is derived from an EMBL/GenBank/DDBJ whole genome shotgun (WGS) entry which is preliminary data.</text>
</comment>
<organism evidence="1 2">
    <name type="scientific">Thalassolituus marinus</name>
    <dbReference type="NCBI Taxonomy" id="671053"/>
    <lineage>
        <taxon>Bacteria</taxon>
        <taxon>Pseudomonadati</taxon>
        <taxon>Pseudomonadota</taxon>
        <taxon>Gammaproteobacteria</taxon>
        <taxon>Oceanospirillales</taxon>
        <taxon>Oceanospirillaceae</taxon>
        <taxon>Thalassolituus</taxon>
    </lineage>
</organism>
<dbReference type="Proteomes" id="UP000714380">
    <property type="component" value="Unassembled WGS sequence"/>
</dbReference>
<evidence type="ECO:0000313" key="1">
    <source>
        <dbReference type="EMBL" id="MCA6064274.1"/>
    </source>
</evidence>